<gene>
    <name evidence="2" type="ORF">CEPIT_LOCUS8402</name>
</gene>
<dbReference type="Proteomes" id="UP001152523">
    <property type="component" value="Unassembled WGS sequence"/>
</dbReference>
<sequence length="183" mass="19962">MACKKDPFSCNVFGNIKPSHLRLKEDSDLTHSPISSILHTNCVPNLILLLLINHLRTDLSRIHPSNNHNDRCQSYRGGGGASPSTGKQGVDDRAVARTTSRSDKVWTSRSTTVEFAIGRLSGSKALYLALKQVGGSGSEFSDCISQCGLIDIPVAGSKFTWSGVRSNGRLWSRSDRSLFNEKN</sequence>
<name>A0AAV0CU55_9ASTE</name>
<evidence type="ECO:0000313" key="3">
    <source>
        <dbReference type="Proteomes" id="UP001152523"/>
    </source>
</evidence>
<feature type="region of interest" description="Disordered" evidence="1">
    <location>
        <begin position="66"/>
        <end position="98"/>
    </location>
</feature>
<feature type="compositionally biased region" description="Basic and acidic residues" evidence="1">
    <location>
        <begin position="89"/>
        <end position="98"/>
    </location>
</feature>
<comment type="caution">
    <text evidence="2">The sequence shown here is derived from an EMBL/GenBank/DDBJ whole genome shotgun (WGS) entry which is preliminary data.</text>
</comment>
<protein>
    <submittedName>
        <fullName evidence="2">Uncharacterized protein</fullName>
    </submittedName>
</protein>
<organism evidence="2 3">
    <name type="scientific">Cuscuta epithymum</name>
    <dbReference type="NCBI Taxonomy" id="186058"/>
    <lineage>
        <taxon>Eukaryota</taxon>
        <taxon>Viridiplantae</taxon>
        <taxon>Streptophyta</taxon>
        <taxon>Embryophyta</taxon>
        <taxon>Tracheophyta</taxon>
        <taxon>Spermatophyta</taxon>
        <taxon>Magnoliopsida</taxon>
        <taxon>eudicotyledons</taxon>
        <taxon>Gunneridae</taxon>
        <taxon>Pentapetalae</taxon>
        <taxon>asterids</taxon>
        <taxon>lamiids</taxon>
        <taxon>Solanales</taxon>
        <taxon>Convolvulaceae</taxon>
        <taxon>Cuscuteae</taxon>
        <taxon>Cuscuta</taxon>
        <taxon>Cuscuta subgen. Cuscuta</taxon>
    </lineage>
</organism>
<keyword evidence="3" id="KW-1185">Reference proteome</keyword>
<reference evidence="2" key="1">
    <citation type="submission" date="2022-07" db="EMBL/GenBank/DDBJ databases">
        <authorList>
            <person name="Macas J."/>
            <person name="Novak P."/>
            <person name="Neumann P."/>
        </authorList>
    </citation>
    <scope>NUCLEOTIDE SEQUENCE</scope>
</reference>
<proteinExistence type="predicted"/>
<evidence type="ECO:0000313" key="2">
    <source>
        <dbReference type="EMBL" id="CAH9083183.1"/>
    </source>
</evidence>
<dbReference type="EMBL" id="CAMAPF010000040">
    <property type="protein sequence ID" value="CAH9083183.1"/>
    <property type="molecule type" value="Genomic_DNA"/>
</dbReference>
<dbReference type="AlphaFoldDB" id="A0AAV0CU55"/>
<evidence type="ECO:0000256" key="1">
    <source>
        <dbReference type="SAM" id="MobiDB-lite"/>
    </source>
</evidence>
<accession>A0AAV0CU55</accession>